<dbReference type="Proteomes" id="UP001152523">
    <property type="component" value="Unassembled WGS sequence"/>
</dbReference>
<proteinExistence type="predicted"/>
<dbReference type="AlphaFoldDB" id="A0AAV0DP78"/>
<dbReference type="Pfam" id="PF22936">
    <property type="entry name" value="Pol_BBD"/>
    <property type="match status" value="1"/>
</dbReference>
<feature type="domain" description="Retrovirus-related Pol polyprotein from transposon TNT 1-94-like beta-barrel" evidence="1">
    <location>
        <begin position="50"/>
        <end position="112"/>
    </location>
</feature>
<gene>
    <name evidence="2" type="ORF">CEPIT_LOCUS17559</name>
</gene>
<reference evidence="2" key="1">
    <citation type="submission" date="2022-07" db="EMBL/GenBank/DDBJ databases">
        <authorList>
            <person name="Macas J."/>
            <person name="Novak P."/>
            <person name="Neumann P."/>
        </authorList>
    </citation>
    <scope>NUCLEOTIDE SEQUENCE</scope>
</reference>
<evidence type="ECO:0000313" key="3">
    <source>
        <dbReference type="Proteomes" id="UP001152523"/>
    </source>
</evidence>
<comment type="caution">
    <text evidence="2">The sequence shown here is derived from an EMBL/GenBank/DDBJ whole genome shotgun (WGS) entry which is preliminary data.</text>
</comment>
<dbReference type="EMBL" id="CAMAPF010000135">
    <property type="protein sequence ID" value="CAH9106362.1"/>
    <property type="molecule type" value="Genomic_DNA"/>
</dbReference>
<sequence>MVETIAEPGNGQNSPPPGFISEEWKALMTVFGNSQKTTECMSGKDNHMRWIIDIGASNHVTGNLNFLFNVKEIAACTAGLPDGQSVLATKEGSIKLTSDIELDCVLYVPSLK</sequence>
<protein>
    <recommendedName>
        <fullName evidence="1">Retrovirus-related Pol polyprotein from transposon TNT 1-94-like beta-barrel domain-containing protein</fullName>
    </recommendedName>
</protein>
<name>A0AAV0DP78_9ASTE</name>
<dbReference type="InterPro" id="IPR054722">
    <property type="entry name" value="PolX-like_BBD"/>
</dbReference>
<evidence type="ECO:0000313" key="2">
    <source>
        <dbReference type="EMBL" id="CAH9106362.1"/>
    </source>
</evidence>
<accession>A0AAV0DP78</accession>
<organism evidence="2 3">
    <name type="scientific">Cuscuta epithymum</name>
    <dbReference type="NCBI Taxonomy" id="186058"/>
    <lineage>
        <taxon>Eukaryota</taxon>
        <taxon>Viridiplantae</taxon>
        <taxon>Streptophyta</taxon>
        <taxon>Embryophyta</taxon>
        <taxon>Tracheophyta</taxon>
        <taxon>Spermatophyta</taxon>
        <taxon>Magnoliopsida</taxon>
        <taxon>eudicotyledons</taxon>
        <taxon>Gunneridae</taxon>
        <taxon>Pentapetalae</taxon>
        <taxon>asterids</taxon>
        <taxon>lamiids</taxon>
        <taxon>Solanales</taxon>
        <taxon>Convolvulaceae</taxon>
        <taxon>Cuscuteae</taxon>
        <taxon>Cuscuta</taxon>
        <taxon>Cuscuta subgen. Cuscuta</taxon>
    </lineage>
</organism>
<evidence type="ECO:0000259" key="1">
    <source>
        <dbReference type="Pfam" id="PF22936"/>
    </source>
</evidence>
<keyword evidence="3" id="KW-1185">Reference proteome</keyword>